<comment type="function">
    <text evidence="11">Serine protease involved in intramembrane proteolysis.</text>
</comment>
<dbReference type="Gene3D" id="1.20.1540.10">
    <property type="entry name" value="Rhomboid-like"/>
    <property type="match status" value="1"/>
</dbReference>
<evidence type="ECO:0000256" key="1">
    <source>
        <dbReference type="ARBA" id="ARBA00000156"/>
    </source>
</evidence>
<feature type="domain" description="Peptidase S54 rhomboid" evidence="12">
    <location>
        <begin position="1"/>
        <end position="125"/>
    </location>
</feature>
<keyword evidence="9 11" id="KW-1133">Transmembrane helix</keyword>
<comment type="similarity">
    <text evidence="3 11">Belongs to the peptidase S54 family.</text>
</comment>
<dbReference type="Pfam" id="PF01694">
    <property type="entry name" value="Rhomboid"/>
    <property type="match status" value="1"/>
</dbReference>
<feature type="transmembrane region" description="Helical" evidence="11">
    <location>
        <begin position="148"/>
        <end position="170"/>
    </location>
</feature>
<dbReference type="EMBL" id="HBED01033269">
    <property type="protein sequence ID" value="CAD8317855.1"/>
    <property type="molecule type" value="Transcribed_RNA"/>
</dbReference>
<evidence type="ECO:0000256" key="2">
    <source>
        <dbReference type="ARBA" id="ARBA00004141"/>
    </source>
</evidence>
<feature type="transmembrane region" description="Helical" evidence="11">
    <location>
        <begin position="20"/>
        <end position="39"/>
    </location>
</feature>
<accession>A0A7R9WA06</accession>
<gene>
    <name evidence="13" type="ORF">TDUB1175_LOCUS16650</name>
</gene>
<reference evidence="13" key="1">
    <citation type="submission" date="2021-01" db="EMBL/GenBank/DDBJ databases">
        <authorList>
            <person name="Corre E."/>
            <person name="Pelletier E."/>
            <person name="Niang G."/>
            <person name="Scheremetjew M."/>
            <person name="Finn R."/>
            <person name="Kale V."/>
            <person name="Holt S."/>
            <person name="Cochrane G."/>
            <person name="Meng A."/>
            <person name="Brown T."/>
            <person name="Cohen L."/>
        </authorList>
    </citation>
    <scope>NUCLEOTIDE SEQUENCE</scope>
    <source>
        <strain evidence="13">CCMP147</strain>
    </source>
</reference>
<dbReference type="InterPro" id="IPR022764">
    <property type="entry name" value="Peptidase_S54_rhomboid_dom"/>
</dbReference>
<keyword evidence="7 11" id="KW-0378">Hydrolase</keyword>
<keyword evidence="5 11" id="KW-0645">Protease</keyword>
<keyword evidence="8 11" id="KW-0720">Serine protease</keyword>
<dbReference type="InterPro" id="IPR035952">
    <property type="entry name" value="Rhomboid-like_sf"/>
</dbReference>
<dbReference type="GO" id="GO:0004252">
    <property type="term" value="F:serine-type endopeptidase activity"/>
    <property type="evidence" value="ECO:0007669"/>
    <property type="project" value="InterPro"/>
</dbReference>
<name>A0A7R9WA06_9STRA</name>
<evidence type="ECO:0000256" key="6">
    <source>
        <dbReference type="ARBA" id="ARBA00022692"/>
    </source>
</evidence>
<proteinExistence type="inferred from homology"/>
<evidence type="ECO:0000256" key="5">
    <source>
        <dbReference type="ARBA" id="ARBA00022670"/>
    </source>
</evidence>
<evidence type="ECO:0000256" key="9">
    <source>
        <dbReference type="ARBA" id="ARBA00022989"/>
    </source>
</evidence>
<evidence type="ECO:0000256" key="7">
    <source>
        <dbReference type="ARBA" id="ARBA00022801"/>
    </source>
</evidence>
<dbReference type="GO" id="GO:0006508">
    <property type="term" value="P:proteolysis"/>
    <property type="evidence" value="ECO:0007669"/>
    <property type="project" value="UniProtKB-KW"/>
</dbReference>
<dbReference type="AlphaFoldDB" id="A0A7R9WA06"/>
<protein>
    <recommendedName>
        <fullName evidence="4">rhomboid protease</fullName>
        <ecNumber evidence="4">3.4.21.105</ecNumber>
    </recommendedName>
</protein>
<dbReference type="InterPro" id="IPR002610">
    <property type="entry name" value="Peptidase_S54_rhomboid-like"/>
</dbReference>
<feature type="transmembrane region" description="Helical" evidence="11">
    <location>
        <begin position="83"/>
        <end position="103"/>
    </location>
</feature>
<keyword evidence="10 11" id="KW-0472">Membrane</keyword>
<organism evidence="13">
    <name type="scientific">Pseudictyota dubia</name>
    <dbReference type="NCBI Taxonomy" id="2749911"/>
    <lineage>
        <taxon>Eukaryota</taxon>
        <taxon>Sar</taxon>
        <taxon>Stramenopiles</taxon>
        <taxon>Ochrophyta</taxon>
        <taxon>Bacillariophyta</taxon>
        <taxon>Mediophyceae</taxon>
        <taxon>Biddulphiophycidae</taxon>
        <taxon>Eupodiscales</taxon>
        <taxon>Odontellaceae</taxon>
        <taxon>Pseudictyota</taxon>
    </lineage>
</organism>
<evidence type="ECO:0000256" key="11">
    <source>
        <dbReference type="RuleBase" id="RU362115"/>
    </source>
</evidence>
<dbReference type="SUPFAM" id="SSF144091">
    <property type="entry name" value="Rhomboid-like"/>
    <property type="match status" value="1"/>
</dbReference>
<evidence type="ECO:0000259" key="12">
    <source>
        <dbReference type="Pfam" id="PF01694"/>
    </source>
</evidence>
<keyword evidence="6 11" id="KW-0812">Transmembrane</keyword>
<evidence type="ECO:0000256" key="10">
    <source>
        <dbReference type="ARBA" id="ARBA00023136"/>
    </source>
</evidence>
<evidence type="ECO:0000256" key="8">
    <source>
        <dbReference type="ARBA" id="ARBA00022825"/>
    </source>
</evidence>
<comment type="catalytic activity">
    <reaction evidence="1 11">
        <text>Cleaves type-1 transmembrane domains using a catalytic dyad composed of serine and histidine that are contributed by different transmembrane domains.</text>
        <dbReference type="EC" id="3.4.21.105"/>
    </reaction>
</comment>
<dbReference type="PANTHER" id="PTHR22936">
    <property type="entry name" value="RHOMBOID-RELATED"/>
    <property type="match status" value="1"/>
</dbReference>
<dbReference type="GO" id="GO:0016020">
    <property type="term" value="C:membrane"/>
    <property type="evidence" value="ECO:0007669"/>
    <property type="project" value="UniProtKB-SubCell"/>
</dbReference>
<dbReference type="EC" id="3.4.21.105" evidence="4"/>
<evidence type="ECO:0000256" key="3">
    <source>
        <dbReference type="ARBA" id="ARBA00009045"/>
    </source>
</evidence>
<evidence type="ECO:0000256" key="4">
    <source>
        <dbReference type="ARBA" id="ARBA00013039"/>
    </source>
</evidence>
<sequence length="267" mass="29318">MLALWFIGSAVEQSHGFIPALILFIIPAIGGTVLSAIFLPEYISVGASGGIFGLIGACLADIVMNWSLLFSDFVNQGANKKRHIMVLVFLFLDIVVNALLGLTPFVDNFTHLGGMVFGFLCGLSTMERIASDFFGVEERRCWSITKNIIARFFGIIISIVSIMAATIVLLEGDGVTSPCHTCNTLSCVPFPPWSEKDDKWWYCDDCGDVTADAKIDPTTGAFNQLDLKCPDGQRATFDLDVPQTDKAWLEGHLPKFCRQHCEKTHSN</sequence>
<comment type="caution">
    <text evidence="11">Lacks conserved residue(s) required for the propagation of feature annotation.</text>
</comment>
<evidence type="ECO:0000313" key="13">
    <source>
        <dbReference type="EMBL" id="CAD8317855.1"/>
    </source>
</evidence>
<dbReference type="PANTHER" id="PTHR22936:SF69">
    <property type="entry name" value="RHOMBOID-LIKE PROTEIN"/>
    <property type="match status" value="1"/>
</dbReference>
<comment type="subcellular location">
    <subcellularLocation>
        <location evidence="2 11">Membrane</location>
        <topology evidence="2 11">Multi-pass membrane protein</topology>
    </subcellularLocation>
</comment>
<feature type="transmembrane region" description="Helical" evidence="11">
    <location>
        <begin position="51"/>
        <end position="71"/>
    </location>
</feature>